<dbReference type="Proteomes" id="UP001276659">
    <property type="component" value="Unassembled WGS sequence"/>
</dbReference>
<dbReference type="SUPFAM" id="SSF48239">
    <property type="entry name" value="Terpenoid cyclases/Protein prenyltransferases"/>
    <property type="match status" value="1"/>
</dbReference>
<feature type="domain" description="Squalene cyclase C-terminal" evidence="1">
    <location>
        <begin position="84"/>
        <end position="202"/>
    </location>
</feature>
<dbReference type="Gene3D" id="1.50.10.20">
    <property type="match status" value="2"/>
</dbReference>
<dbReference type="InterPro" id="IPR032696">
    <property type="entry name" value="SQ_cyclase_C"/>
</dbReference>
<dbReference type="EMBL" id="JASNWA010000003">
    <property type="protein sequence ID" value="KAK3177938.1"/>
    <property type="molecule type" value="Genomic_DNA"/>
</dbReference>
<name>A0AAD9ZHX5_9LECA</name>
<dbReference type="InterPro" id="IPR008930">
    <property type="entry name" value="Terpenoid_cyclase/PrenylTrfase"/>
</dbReference>
<keyword evidence="3" id="KW-1185">Reference proteome</keyword>
<comment type="caution">
    <text evidence="2">The sequence shown here is derived from an EMBL/GenBank/DDBJ whole genome shotgun (WGS) entry which is preliminary data.</text>
</comment>
<accession>A0AAD9ZHX5</accession>
<evidence type="ECO:0000313" key="2">
    <source>
        <dbReference type="EMBL" id="KAK3177938.1"/>
    </source>
</evidence>
<organism evidence="2 3">
    <name type="scientific">Lepraria neglecta</name>
    <dbReference type="NCBI Taxonomy" id="209136"/>
    <lineage>
        <taxon>Eukaryota</taxon>
        <taxon>Fungi</taxon>
        <taxon>Dikarya</taxon>
        <taxon>Ascomycota</taxon>
        <taxon>Pezizomycotina</taxon>
        <taxon>Lecanoromycetes</taxon>
        <taxon>OSLEUM clade</taxon>
        <taxon>Lecanoromycetidae</taxon>
        <taxon>Lecanorales</taxon>
        <taxon>Lecanorineae</taxon>
        <taxon>Stereocaulaceae</taxon>
        <taxon>Lepraria</taxon>
    </lineage>
</organism>
<proteinExistence type="predicted"/>
<evidence type="ECO:0000313" key="3">
    <source>
        <dbReference type="Proteomes" id="UP001276659"/>
    </source>
</evidence>
<sequence length="203" mass="22709">MGTPLAHTVTISETLPAYIFLAKWHLYPQQFPRRAMVQPGKQKHVLALRLEGFSMDDVVITRVIEAMERFTIKDKHGKGCQSCVSPVWDTALMTIALRDSGLFPGDKRLQRVVAWIKALQPTLAPGGWSFQGFVTLYADVDDTAAVVLALLKESTYSIDVPCISRAATWMLGMQNRDRGWGAFDHNNDQISLERLPFSDMGTI</sequence>
<reference evidence="2" key="1">
    <citation type="submission" date="2022-11" db="EMBL/GenBank/DDBJ databases">
        <title>Chromosomal genome sequence assembly and mating type (MAT) locus characterization of the leprose asexual lichenized fungus Lepraria neglecta (Nyl.) Erichsen.</title>
        <authorList>
            <person name="Allen J.L."/>
            <person name="Pfeffer B."/>
        </authorList>
    </citation>
    <scope>NUCLEOTIDE SEQUENCE</scope>
    <source>
        <strain evidence="2">Allen 5258</strain>
    </source>
</reference>
<protein>
    <recommendedName>
        <fullName evidence="1">Squalene cyclase C-terminal domain-containing protein</fullName>
    </recommendedName>
</protein>
<dbReference type="AlphaFoldDB" id="A0AAD9ZHX5"/>
<dbReference type="Pfam" id="PF13243">
    <property type="entry name" value="SQHop_cyclase_C"/>
    <property type="match status" value="1"/>
</dbReference>
<evidence type="ECO:0000259" key="1">
    <source>
        <dbReference type="Pfam" id="PF13243"/>
    </source>
</evidence>
<gene>
    <name evidence="2" type="ORF">OEA41_000070</name>
</gene>